<reference evidence="1 2" key="2">
    <citation type="submission" date="2018-11" db="EMBL/GenBank/DDBJ databases">
        <authorList>
            <consortium name="Pathogen Informatics"/>
        </authorList>
    </citation>
    <scope>NUCLEOTIDE SEQUENCE [LARGE SCALE GENOMIC DNA]</scope>
    <source>
        <strain evidence="1 2">Egypt</strain>
    </source>
</reference>
<keyword evidence="2" id="KW-1185">Reference proteome</keyword>
<accession>A0A183AKS2</accession>
<organism evidence="3">
    <name type="scientific">Echinostoma caproni</name>
    <dbReference type="NCBI Taxonomy" id="27848"/>
    <lineage>
        <taxon>Eukaryota</taxon>
        <taxon>Metazoa</taxon>
        <taxon>Spiralia</taxon>
        <taxon>Lophotrochozoa</taxon>
        <taxon>Platyhelminthes</taxon>
        <taxon>Trematoda</taxon>
        <taxon>Digenea</taxon>
        <taxon>Plagiorchiida</taxon>
        <taxon>Echinostomata</taxon>
        <taxon>Echinostomatoidea</taxon>
        <taxon>Echinostomatidae</taxon>
        <taxon>Echinostoma</taxon>
    </lineage>
</organism>
<dbReference type="Proteomes" id="UP000272942">
    <property type="component" value="Unassembled WGS sequence"/>
</dbReference>
<dbReference type="EMBL" id="UZAN01044771">
    <property type="protein sequence ID" value="VDP81429.1"/>
    <property type="molecule type" value="Genomic_DNA"/>
</dbReference>
<dbReference type="AlphaFoldDB" id="A0A183AKS2"/>
<name>A0A183AKS2_9TREM</name>
<dbReference type="WBParaSite" id="ECPE_0000757301-mRNA-1">
    <property type="protein sequence ID" value="ECPE_0000757301-mRNA-1"/>
    <property type="gene ID" value="ECPE_0000757301"/>
</dbReference>
<evidence type="ECO:0000313" key="2">
    <source>
        <dbReference type="Proteomes" id="UP000272942"/>
    </source>
</evidence>
<gene>
    <name evidence="1" type="ORF">ECPE_LOCUS7557</name>
</gene>
<evidence type="ECO:0000313" key="1">
    <source>
        <dbReference type="EMBL" id="VDP81429.1"/>
    </source>
</evidence>
<sequence>MNDSEFYGPIRNVLRNIIICAGEPLVPSESILELFYQHLISVTTSWIMKFQNTNLTFEGILRVIQNQPRKLNRVFNYFRVLAGTSEFSLAEGDDFSLDSSRALNRFYDLCNTLKIVLPQDQTATVVQSPFMKGQKLRLHRIDRRISLMSVEEYLEFTKLRQSASFLSLIKLGAKQTFKLWIMHCENSLDDHTKERQSLFSACSEKDDRTGLCLLAHLITDDILDLIDVVLYLRRKFAIELSSPLTPIEIKQGIQQLRLLSSSF</sequence>
<dbReference type="OrthoDB" id="6230219at2759"/>
<evidence type="ECO:0000313" key="3">
    <source>
        <dbReference type="WBParaSite" id="ECPE_0000757301-mRNA-1"/>
    </source>
</evidence>
<proteinExistence type="predicted"/>
<protein>
    <submittedName>
        <fullName evidence="1 3">Uncharacterized protein</fullName>
    </submittedName>
</protein>
<reference evidence="3" key="1">
    <citation type="submission" date="2016-06" db="UniProtKB">
        <authorList>
            <consortium name="WormBaseParasite"/>
        </authorList>
    </citation>
    <scope>IDENTIFICATION</scope>
</reference>